<evidence type="ECO:0000313" key="2">
    <source>
        <dbReference type="EMBL" id="KAK0754886.1"/>
    </source>
</evidence>
<accession>A0AA40FBX6</accession>
<keyword evidence="3" id="KW-1185">Reference proteome</keyword>
<comment type="caution">
    <text evidence="2">The sequence shown here is derived from an EMBL/GenBank/DDBJ whole genome shotgun (WGS) entry which is preliminary data.</text>
</comment>
<dbReference type="Proteomes" id="UP001172155">
    <property type="component" value="Unassembled WGS sequence"/>
</dbReference>
<feature type="region of interest" description="Disordered" evidence="1">
    <location>
        <begin position="54"/>
        <end position="83"/>
    </location>
</feature>
<name>A0AA40FBX6_9PEZI</name>
<reference evidence="2" key="1">
    <citation type="submission" date="2023-06" db="EMBL/GenBank/DDBJ databases">
        <title>Genome-scale phylogeny and comparative genomics of the fungal order Sordariales.</title>
        <authorList>
            <consortium name="Lawrence Berkeley National Laboratory"/>
            <person name="Hensen N."/>
            <person name="Bonometti L."/>
            <person name="Westerberg I."/>
            <person name="Brannstrom I.O."/>
            <person name="Guillou S."/>
            <person name="Cros-Aarteil S."/>
            <person name="Calhoun S."/>
            <person name="Haridas S."/>
            <person name="Kuo A."/>
            <person name="Mondo S."/>
            <person name="Pangilinan J."/>
            <person name="Riley R."/>
            <person name="LaButti K."/>
            <person name="Andreopoulos B."/>
            <person name="Lipzen A."/>
            <person name="Chen C."/>
            <person name="Yanf M."/>
            <person name="Daum C."/>
            <person name="Ng V."/>
            <person name="Clum A."/>
            <person name="Steindorff A."/>
            <person name="Ohm R."/>
            <person name="Martin F."/>
            <person name="Silar P."/>
            <person name="Natvig D."/>
            <person name="Lalanne C."/>
            <person name="Gautier V."/>
            <person name="Ament-velasquez S.L."/>
            <person name="Kruys A."/>
            <person name="Hutchinson M.I."/>
            <person name="Powell A.J."/>
            <person name="Barry K."/>
            <person name="Miller A.N."/>
            <person name="Grigoriev I.V."/>
            <person name="Debuchy R."/>
            <person name="Gladieux P."/>
            <person name="Thoren M.H."/>
            <person name="Johannesson H."/>
        </authorList>
    </citation>
    <scope>NUCLEOTIDE SEQUENCE</scope>
    <source>
        <strain evidence="2">SMH3187-1</strain>
    </source>
</reference>
<gene>
    <name evidence="2" type="ORF">B0T18DRAFT_47909</name>
</gene>
<dbReference type="AlphaFoldDB" id="A0AA40FBX6"/>
<protein>
    <submittedName>
        <fullName evidence="2">Uncharacterized protein</fullName>
    </submittedName>
</protein>
<dbReference type="EMBL" id="JAUKUD010000001">
    <property type="protein sequence ID" value="KAK0754886.1"/>
    <property type="molecule type" value="Genomic_DNA"/>
</dbReference>
<organism evidence="2 3">
    <name type="scientific">Schizothecium vesticola</name>
    <dbReference type="NCBI Taxonomy" id="314040"/>
    <lineage>
        <taxon>Eukaryota</taxon>
        <taxon>Fungi</taxon>
        <taxon>Dikarya</taxon>
        <taxon>Ascomycota</taxon>
        <taxon>Pezizomycotina</taxon>
        <taxon>Sordariomycetes</taxon>
        <taxon>Sordariomycetidae</taxon>
        <taxon>Sordariales</taxon>
        <taxon>Schizotheciaceae</taxon>
        <taxon>Schizothecium</taxon>
    </lineage>
</organism>
<evidence type="ECO:0000256" key="1">
    <source>
        <dbReference type="SAM" id="MobiDB-lite"/>
    </source>
</evidence>
<evidence type="ECO:0000313" key="3">
    <source>
        <dbReference type="Proteomes" id="UP001172155"/>
    </source>
</evidence>
<proteinExistence type="predicted"/>
<sequence>MLRINVAPWTTFCPCSRRLSTSWVTDGTRAAIPSTTLPSTHPHIHMLAEKTAAMGSHTDTPSPGPISRHRHHQDHPPPSPRPALLFRATHRMPRQATSIPLRLPLRLFIHPARYLRRHCARYTGPFACLGLWLSSVNHRQSNGSRRVPARGLLFMPGPRTAARLTPLLCFKPPSRGTPLLFPGLERGAHSRLARAHRVATSLDPDARDDVQPIDEGGAAGRTDMSSWTTAPAMLFLCFVPIRLLDLAADSGNLPDHQQHHPHICSALP</sequence>